<organism evidence="1 2">
    <name type="scientific">Iphiclides podalirius</name>
    <name type="common">scarce swallowtail</name>
    <dbReference type="NCBI Taxonomy" id="110791"/>
    <lineage>
        <taxon>Eukaryota</taxon>
        <taxon>Metazoa</taxon>
        <taxon>Ecdysozoa</taxon>
        <taxon>Arthropoda</taxon>
        <taxon>Hexapoda</taxon>
        <taxon>Insecta</taxon>
        <taxon>Pterygota</taxon>
        <taxon>Neoptera</taxon>
        <taxon>Endopterygota</taxon>
        <taxon>Lepidoptera</taxon>
        <taxon>Glossata</taxon>
        <taxon>Ditrysia</taxon>
        <taxon>Papilionoidea</taxon>
        <taxon>Papilionidae</taxon>
        <taxon>Papilioninae</taxon>
        <taxon>Iphiclides</taxon>
    </lineage>
</organism>
<evidence type="ECO:0000313" key="1">
    <source>
        <dbReference type="EMBL" id="CAH2055783.1"/>
    </source>
</evidence>
<gene>
    <name evidence="1" type="ORF">IPOD504_LOCUS9100</name>
</gene>
<name>A0ABN8IDZ9_9NEOP</name>
<dbReference type="Proteomes" id="UP000837857">
    <property type="component" value="Chromosome 22"/>
</dbReference>
<keyword evidence="2" id="KW-1185">Reference proteome</keyword>
<reference evidence="1" key="1">
    <citation type="submission" date="2022-03" db="EMBL/GenBank/DDBJ databases">
        <authorList>
            <person name="Martin H S."/>
        </authorList>
    </citation>
    <scope>NUCLEOTIDE SEQUENCE</scope>
</reference>
<proteinExistence type="predicted"/>
<accession>A0ABN8IDZ9</accession>
<dbReference type="EMBL" id="OW152834">
    <property type="protein sequence ID" value="CAH2055783.1"/>
    <property type="molecule type" value="Genomic_DNA"/>
</dbReference>
<protein>
    <submittedName>
        <fullName evidence="1">Uncharacterized protein</fullName>
    </submittedName>
</protein>
<evidence type="ECO:0000313" key="2">
    <source>
        <dbReference type="Proteomes" id="UP000837857"/>
    </source>
</evidence>
<feature type="non-terminal residue" evidence="1">
    <location>
        <position position="1"/>
    </location>
</feature>
<sequence>MIAVKCDAISSRFHKAGPQQLCVRETLRSETVGYTSVRRASRVHNAGRSKWAHNTCAVQYAAPRLARERQGRTDLMSLPSQQ</sequence>